<proteinExistence type="predicted"/>
<reference evidence="1 2" key="1">
    <citation type="journal article" date="2002" name="DNA Res.">
        <title>Complete genome structure of the thermophilic cyanobacterium Thermosynechococcus elongatus BP-1.</title>
        <authorList>
            <person name="Nakamura Y."/>
            <person name="Kaneko T."/>
            <person name="Sato S."/>
            <person name="Ikeuchi M."/>
            <person name="Katoh H."/>
            <person name="Sasamoto S."/>
            <person name="Watanabe A."/>
            <person name="Iriguchi M."/>
            <person name="Kawashima K."/>
            <person name="Kimura T."/>
            <person name="Kishida Y."/>
            <person name="Kiyokawa C."/>
            <person name="Kohara M."/>
            <person name="Matsumoto M."/>
            <person name="Matsuno A."/>
            <person name="Nakazaki N."/>
            <person name="Shimpo S."/>
            <person name="Sugimoto M."/>
            <person name="Takeuchi C."/>
            <person name="Yamada M."/>
            <person name="Tabata S."/>
        </authorList>
    </citation>
    <scope>NUCLEOTIDE SEQUENCE [LARGE SCALE GENOMIC DNA]</scope>
    <source>
        <strain evidence="2">IAM M-273 / NIES-2133 / BP-1</strain>
    </source>
</reference>
<keyword evidence="2" id="KW-1185">Reference proteome</keyword>
<evidence type="ECO:0000313" key="1">
    <source>
        <dbReference type="EMBL" id="BAC08269.1"/>
    </source>
</evidence>
<dbReference type="EMBL" id="BA000039">
    <property type="protein sequence ID" value="BAC08269.1"/>
    <property type="molecule type" value="Genomic_DNA"/>
</dbReference>
<dbReference type="RefSeq" id="WP_011056565.1">
    <property type="nucleotide sequence ID" value="NC_004113.1"/>
</dbReference>
<dbReference type="Proteomes" id="UP000000440">
    <property type="component" value="Chromosome"/>
</dbReference>
<sequence length="136" mass="14931">MEKFTVSVHNAMRGARELIEACQKITTPEECKAIIEQAHKKTSSGHGSLRETPALLWVRNMGTPQNLDPAQREMGRMVLDFKGANRGMTPAQLLRSHRLDQARGLLPIKALFGNLGQLLALAEEAKSNESTLPSTA</sequence>
<name>Q8DKY1_THEVB</name>
<dbReference type="EnsemblBacteria" id="BAC08269">
    <property type="protein sequence ID" value="BAC08269"/>
    <property type="gene ID" value="BAC08269"/>
</dbReference>
<dbReference type="AlphaFoldDB" id="Q8DKY1"/>
<gene>
    <name evidence="1" type="ordered locus">tlr0718</name>
</gene>
<organism evidence="1 2">
    <name type="scientific">Thermosynechococcus vestitus (strain NIES-2133 / IAM M-273 / BP-1)</name>
    <dbReference type="NCBI Taxonomy" id="197221"/>
    <lineage>
        <taxon>Bacteria</taxon>
        <taxon>Bacillati</taxon>
        <taxon>Cyanobacteriota</taxon>
        <taxon>Cyanophyceae</taxon>
        <taxon>Acaryochloridales</taxon>
        <taxon>Thermosynechococcaceae</taxon>
        <taxon>Thermosynechococcus</taxon>
    </lineage>
</organism>
<protein>
    <submittedName>
        <fullName evidence="1">Tlr0718 protein</fullName>
    </submittedName>
</protein>
<accession>Q8DKY1</accession>
<dbReference type="KEGG" id="tel:tlr0718"/>
<evidence type="ECO:0000313" key="2">
    <source>
        <dbReference type="Proteomes" id="UP000000440"/>
    </source>
</evidence>